<name>A0A8T1TKR6_9STRA</name>
<accession>A0A8T1TKR6</accession>
<proteinExistence type="predicted"/>
<reference evidence="1" key="1">
    <citation type="submission" date="2021-01" db="EMBL/GenBank/DDBJ databases">
        <title>Phytophthora aleatoria, a newly-described species from Pinus radiata is distinct from Phytophthora cactorum isolates based on comparative genomics.</title>
        <authorList>
            <person name="Mcdougal R."/>
            <person name="Panda P."/>
            <person name="Williams N."/>
            <person name="Studholme D.J."/>
        </authorList>
    </citation>
    <scope>NUCLEOTIDE SEQUENCE</scope>
    <source>
        <strain evidence="1">NZFS 3830</strain>
    </source>
</reference>
<comment type="caution">
    <text evidence="1">The sequence shown here is derived from an EMBL/GenBank/DDBJ whole genome shotgun (WGS) entry which is preliminary data.</text>
</comment>
<dbReference type="OrthoDB" id="113300at2759"/>
<dbReference type="Proteomes" id="UP000688947">
    <property type="component" value="Unassembled WGS sequence"/>
</dbReference>
<gene>
    <name evidence="1" type="ORF">JG687_00019347</name>
</gene>
<dbReference type="AlphaFoldDB" id="A0A8T1TKR6"/>
<evidence type="ECO:0000313" key="1">
    <source>
        <dbReference type="EMBL" id="KAG6941944.1"/>
    </source>
</evidence>
<evidence type="ECO:0000313" key="2">
    <source>
        <dbReference type="Proteomes" id="UP000688947"/>
    </source>
</evidence>
<dbReference type="VEuPathDB" id="FungiDB:PC110_g15654"/>
<protein>
    <recommendedName>
        <fullName evidence="3">RxLR effector protein</fullName>
    </recommendedName>
</protein>
<dbReference type="EMBL" id="JAENGZ010003229">
    <property type="protein sequence ID" value="KAG6941944.1"/>
    <property type="molecule type" value="Genomic_DNA"/>
</dbReference>
<sequence length="118" mass="13017">MSLDADEERAKVPGLKLVAKGLKLRNEKAEKLVAAALKKAKSNPLRNTLTVAGKRMKAKPQQAPAEISSVEYNKFLSIFKSIKGKDMTPNVVAMLGKLKNPEQIAKYKIFYKAITSKT</sequence>
<organism evidence="1 2">
    <name type="scientific">Phytophthora cactorum</name>
    <dbReference type="NCBI Taxonomy" id="29920"/>
    <lineage>
        <taxon>Eukaryota</taxon>
        <taxon>Sar</taxon>
        <taxon>Stramenopiles</taxon>
        <taxon>Oomycota</taxon>
        <taxon>Peronosporomycetes</taxon>
        <taxon>Peronosporales</taxon>
        <taxon>Peronosporaceae</taxon>
        <taxon>Phytophthora</taxon>
    </lineage>
</organism>
<evidence type="ECO:0008006" key="3">
    <source>
        <dbReference type="Google" id="ProtNLM"/>
    </source>
</evidence>